<feature type="transmembrane region" description="Helical" evidence="1">
    <location>
        <begin position="12"/>
        <end position="31"/>
    </location>
</feature>
<dbReference type="Proteomes" id="UP000807504">
    <property type="component" value="Unassembled WGS sequence"/>
</dbReference>
<dbReference type="AlphaFoldDB" id="A0A8T0ETS4"/>
<sequence>MFAGDFLSLIKMSMMLVNAFGGLFHFLWIAGGLPEEEERMKDAFQRKIRLKRLSHLITDEICLDKYMPEKTNFVFSGCNIFHFRRSSIAALAGTILTYTILLISKD</sequence>
<feature type="transmembrane region" description="Helical" evidence="1">
    <location>
        <begin position="88"/>
        <end position="104"/>
    </location>
</feature>
<keyword evidence="1" id="KW-0812">Transmembrane</keyword>
<name>A0A8T0ETS4_ARGBR</name>
<evidence type="ECO:0000256" key="1">
    <source>
        <dbReference type="SAM" id="Phobius"/>
    </source>
</evidence>
<reference evidence="2" key="1">
    <citation type="journal article" date="2020" name="bioRxiv">
        <title>Chromosome-level reference genome of the European wasp spider Argiope bruennichi: a resource for studies on range expansion and evolutionary adaptation.</title>
        <authorList>
            <person name="Sheffer M.M."/>
            <person name="Hoppe A."/>
            <person name="Krehenwinkel H."/>
            <person name="Uhl G."/>
            <person name="Kuss A.W."/>
            <person name="Jensen L."/>
            <person name="Jensen C."/>
            <person name="Gillespie R.G."/>
            <person name="Hoff K.J."/>
            <person name="Prost S."/>
        </authorList>
    </citation>
    <scope>NUCLEOTIDE SEQUENCE</scope>
</reference>
<keyword evidence="3" id="KW-1185">Reference proteome</keyword>
<comment type="caution">
    <text evidence="2">The sequence shown here is derived from an EMBL/GenBank/DDBJ whole genome shotgun (WGS) entry which is preliminary data.</text>
</comment>
<keyword evidence="1" id="KW-1133">Transmembrane helix</keyword>
<evidence type="ECO:0000313" key="3">
    <source>
        <dbReference type="Proteomes" id="UP000807504"/>
    </source>
</evidence>
<gene>
    <name evidence="2" type="ORF">HNY73_012076</name>
</gene>
<dbReference type="EMBL" id="JABXBU010001863">
    <property type="protein sequence ID" value="KAF8781706.1"/>
    <property type="molecule type" value="Genomic_DNA"/>
</dbReference>
<protein>
    <submittedName>
        <fullName evidence="2">Uncharacterized protein</fullName>
    </submittedName>
</protein>
<accession>A0A8T0ETS4</accession>
<evidence type="ECO:0000313" key="2">
    <source>
        <dbReference type="EMBL" id="KAF8781706.1"/>
    </source>
</evidence>
<proteinExistence type="predicted"/>
<keyword evidence="1" id="KW-0472">Membrane</keyword>
<reference evidence="2" key="2">
    <citation type="submission" date="2020-06" db="EMBL/GenBank/DDBJ databases">
        <authorList>
            <person name="Sheffer M."/>
        </authorList>
    </citation>
    <scope>NUCLEOTIDE SEQUENCE</scope>
</reference>
<organism evidence="2 3">
    <name type="scientific">Argiope bruennichi</name>
    <name type="common">Wasp spider</name>
    <name type="synonym">Aranea bruennichi</name>
    <dbReference type="NCBI Taxonomy" id="94029"/>
    <lineage>
        <taxon>Eukaryota</taxon>
        <taxon>Metazoa</taxon>
        <taxon>Ecdysozoa</taxon>
        <taxon>Arthropoda</taxon>
        <taxon>Chelicerata</taxon>
        <taxon>Arachnida</taxon>
        <taxon>Araneae</taxon>
        <taxon>Araneomorphae</taxon>
        <taxon>Entelegynae</taxon>
        <taxon>Araneoidea</taxon>
        <taxon>Araneidae</taxon>
        <taxon>Argiope</taxon>
    </lineage>
</organism>